<dbReference type="Pfam" id="PF05193">
    <property type="entry name" value="Peptidase_M16_C"/>
    <property type="match status" value="1"/>
</dbReference>
<dbReference type="PROSITE" id="PS00143">
    <property type="entry name" value="INSULINASE"/>
    <property type="match status" value="1"/>
</dbReference>
<accession>A0A1G1ZJU7</accession>
<dbReference type="InterPro" id="IPR011765">
    <property type="entry name" value="Pept_M16_N"/>
</dbReference>
<comment type="similarity">
    <text evidence="1 2">Belongs to the peptidase M16 family.</text>
</comment>
<dbReference type="STRING" id="1798405.A3E64_00555"/>
<dbReference type="AlphaFoldDB" id="A0A1G1ZJU7"/>
<organism evidence="5 6">
    <name type="scientific">Candidatus Harrisonbacteria bacterium RIFCSPHIGHO2_12_FULL_48_16</name>
    <dbReference type="NCBI Taxonomy" id="1798405"/>
    <lineage>
        <taxon>Bacteria</taxon>
        <taxon>Candidatus Harrisoniibacteriota</taxon>
    </lineage>
</organism>
<evidence type="ECO:0000259" key="3">
    <source>
        <dbReference type="Pfam" id="PF00675"/>
    </source>
</evidence>
<evidence type="ECO:0000313" key="5">
    <source>
        <dbReference type="EMBL" id="OGY64087.1"/>
    </source>
</evidence>
<proteinExistence type="inferred from homology"/>
<dbReference type="Proteomes" id="UP000177174">
    <property type="component" value="Unassembled WGS sequence"/>
</dbReference>
<evidence type="ECO:0000256" key="1">
    <source>
        <dbReference type="ARBA" id="ARBA00007261"/>
    </source>
</evidence>
<name>A0A1G1ZJU7_9BACT</name>
<dbReference type="PANTHER" id="PTHR11851:SF49">
    <property type="entry name" value="MITOCHONDRIAL-PROCESSING PEPTIDASE SUBUNIT ALPHA"/>
    <property type="match status" value="1"/>
</dbReference>
<dbReference type="GO" id="GO:0006508">
    <property type="term" value="P:proteolysis"/>
    <property type="evidence" value="ECO:0007669"/>
    <property type="project" value="InterPro"/>
</dbReference>
<sequence>MNSPFKKIVLKNGLRVVLIPEKDNPATTVLVLVEAGSKYETKNINGISHFLEHLCFKGTKKRPSALEIAGELDRIGSEYNAFTSQEWTGYYAKAQAKHNDLILETISDLYLNPIFNEKELEKEKGVVIEELNMYEDMPQRKVQDLFLELLYGDQPAGWDVGGKKEIIQKITRQNVLDYRGRHYVASATAVIVSGNFNPKTIMPKIEKHFAVIHNGKKSGKVAVVERQTKPEVLVKFKESDQTHLVLGCRAYNLFDKRKYALEILADILGGGMSSRLFQKVREELGAAYYVKADTDALTDHGTFSVSAGIEHSKIDIVIKAILGELVKISKGDITEKNLADAKEHLSGRMLLGLETSDALAMFYGGQEILEKEMKT</sequence>
<evidence type="ECO:0000259" key="4">
    <source>
        <dbReference type="Pfam" id="PF05193"/>
    </source>
</evidence>
<evidence type="ECO:0008006" key="7">
    <source>
        <dbReference type="Google" id="ProtNLM"/>
    </source>
</evidence>
<dbReference type="SUPFAM" id="SSF63411">
    <property type="entry name" value="LuxS/MPP-like metallohydrolase"/>
    <property type="match status" value="2"/>
</dbReference>
<dbReference type="InterPro" id="IPR050361">
    <property type="entry name" value="MPP/UQCRC_Complex"/>
</dbReference>
<protein>
    <recommendedName>
        <fullName evidence="7">Peptidase M16 N-terminal domain-containing protein</fullName>
    </recommendedName>
</protein>
<evidence type="ECO:0000256" key="2">
    <source>
        <dbReference type="RuleBase" id="RU004447"/>
    </source>
</evidence>
<evidence type="ECO:0000313" key="6">
    <source>
        <dbReference type="Proteomes" id="UP000177174"/>
    </source>
</evidence>
<dbReference type="GO" id="GO:0046872">
    <property type="term" value="F:metal ion binding"/>
    <property type="evidence" value="ECO:0007669"/>
    <property type="project" value="InterPro"/>
</dbReference>
<feature type="domain" description="Peptidase M16 C-terminal" evidence="4">
    <location>
        <begin position="169"/>
        <end position="344"/>
    </location>
</feature>
<dbReference type="Pfam" id="PF00675">
    <property type="entry name" value="Peptidase_M16"/>
    <property type="match status" value="1"/>
</dbReference>
<gene>
    <name evidence="5" type="ORF">A3E64_00555</name>
</gene>
<dbReference type="InterPro" id="IPR007863">
    <property type="entry name" value="Peptidase_M16_C"/>
</dbReference>
<dbReference type="GO" id="GO:0004222">
    <property type="term" value="F:metalloendopeptidase activity"/>
    <property type="evidence" value="ECO:0007669"/>
    <property type="project" value="InterPro"/>
</dbReference>
<reference evidence="5 6" key="1">
    <citation type="journal article" date="2016" name="Nat. Commun.">
        <title>Thousands of microbial genomes shed light on interconnected biogeochemical processes in an aquifer system.</title>
        <authorList>
            <person name="Anantharaman K."/>
            <person name="Brown C.T."/>
            <person name="Hug L.A."/>
            <person name="Sharon I."/>
            <person name="Castelle C.J."/>
            <person name="Probst A.J."/>
            <person name="Thomas B.C."/>
            <person name="Singh A."/>
            <person name="Wilkins M.J."/>
            <person name="Karaoz U."/>
            <person name="Brodie E.L."/>
            <person name="Williams K.H."/>
            <person name="Hubbard S.S."/>
            <person name="Banfield J.F."/>
        </authorList>
    </citation>
    <scope>NUCLEOTIDE SEQUENCE [LARGE SCALE GENOMIC DNA]</scope>
</reference>
<dbReference type="EMBL" id="MHJH01000026">
    <property type="protein sequence ID" value="OGY64087.1"/>
    <property type="molecule type" value="Genomic_DNA"/>
</dbReference>
<dbReference type="InterPro" id="IPR001431">
    <property type="entry name" value="Pept_M16_Zn_BS"/>
</dbReference>
<dbReference type="PANTHER" id="PTHR11851">
    <property type="entry name" value="METALLOPROTEASE"/>
    <property type="match status" value="1"/>
</dbReference>
<dbReference type="Gene3D" id="3.30.830.10">
    <property type="entry name" value="Metalloenzyme, LuxS/M16 peptidase-like"/>
    <property type="match status" value="2"/>
</dbReference>
<comment type="caution">
    <text evidence="5">The sequence shown here is derived from an EMBL/GenBank/DDBJ whole genome shotgun (WGS) entry which is preliminary data.</text>
</comment>
<feature type="non-terminal residue" evidence="5">
    <location>
        <position position="375"/>
    </location>
</feature>
<feature type="domain" description="Peptidase M16 N-terminal" evidence="3">
    <location>
        <begin position="16"/>
        <end position="157"/>
    </location>
</feature>
<dbReference type="InterPro" id="IPR011249">
    <property type="entry name" value="Metalloenz_LuxS/M16"/>
</dbReference>